<dbReference type="Gene3D" id="1.10.10.10">
    <property type="entry name" value="Winged helix-like DNA-binding domain superfamily/Winged helix DNA-binding domain"/>
    <property type="match status" value="1"/>
</dbReference>
<dbReference type="InterPro" id="IPR001867">
    <property type="entry name" value="OmpR/PhoB-type_DNA-bd"/>
</dbReference>
<dbReference type="OrthoDB" id="3400141at2"/>
<dbReference type="EMBL" id="SJKD01000002">
    <property type="protein sequence ID" value="TCC50827.1"/>
    <property type="molecule type" value="Genomic_DNA"/>
</dbReference>
<feature type="domain" description="OmpR/PhoB-type" evidence="3">
    <location>
        <begin position="58"/>
        <end position="157"/>
    </location>
</feature>
<evidence type="ECO:0000256" key="1">
    <source>
        <dbReference type="ARBA" id="ARBA00023125"/>
    </source>
</evidence>
<feature type="DNA-binding region" description="OmpR/PhoB-type" evidence="2">
    <location>
        <begin position="58"/>
        <end position="157"/>
    </location>
</feature>
<dbReference type="SMART" id="SM00862">
    <property type="entry name" value="Trans_reg_C"/>
    <property type="match status" value="1"/>
</dbReference>
<dbReference type="InterPro" id="IPR036388">
    <property type="entry name" value="WH-like_DNA-bd_sf"/>
</dbReference>
<dbReference type="GO" id="GO:0006355">
    <property type="term" value="P:regulation of DNA-templated transcription"/>
    <property type="evidence" value="ECO:0007669"/>
    <property type="project" value="InterPro"/>
</dbReference>
<protein>
    <submittedName>
        <fullName evidence="4">Winged helix family transcriptional regulator</fullName>
    </submittedName>
</protein>
<accession>A0A4R0JW22</accession>
<evidence type="ECO:0000256" key="2">
    <source>
        <dbReference type="PROSITE-ProRule" id="PRU01091"/>
    </source>
</evidence>
<dbReference type="RefSeq" id="WP_131513526.1">
    <property type="nucleotide sequence ID" value="NZ_SJKD01000002.1"/>
</dbReference>
<organism evidence="4 5">
    <name type="scientific">Kribbella capetownensis</name>
    <dbReference type="NCBI Taxonomy" id="1572659"/>
    <lineage>
        <taxon>Bacteria</taxon>
        <taxon>Bacillati</taxon>
        <taxon>Actinomycetota</taxon>
        <taxon>Actinomycetes</taxon>
        <taxon>Propionibacteriales</taxon>
        <taxon>Kribbellaceae</taxon>
        <taxon>Kribbella</taxon>
    </lineage>
</organism>
<evidence type="ECO:0000313" key="4">
    <source>
        <dbReference type="EMBL" id="TCC50827.1"/>
    </source>
</evidence>
<gene>
    <name evidence="4" type="ORF">E0H75_11710</name>
</gene>
<keyword evidence="1 2" id="KW-0238">DNA-binding</keyword>
<dbReference type="SUPFAM" id="SSF46894">
    <property type="entry name" value="C-terminal effector domain of the bipartite response regulators"/>
    <property type="match status" value="1"/>
</dbReference>
<sequence length="167" mass="17910">MDATAAIPVVVCIATSAEERSRLAAQFDGAGVLVVASDPTVAGQFLRQFRGSGGAQPAGDASVVRVGGLRLDDHEATWHGLPLPLTPHELKVLACLAERPGRIWTYQQLHDRAWDGSYFTGPAAVQSVIKRLRAKLRQAGVLVHIDAARGLGFRLVDGKDLRLIRGQ</sequence>
<proteinExistence type="predicted"/>
<name>A0A4R0JW22_9ACTN</name>
<dbReference type="InterPro" id="IPR016032">
    <property type="entry name" value="Sig_transdc_resp-reg_C-effctor"/>
</dbReference>
<evidence type="ECO:0000259" key="3">
    <source>
        <dbReference type="PROSITE" id="PS51755"/>
    </source>
</evidence>
<evidence type="ECO:0000313" key="5">
    <source>
        <dbReference type="Proteomes" id="UP000293342"/>
    </source>
</evidence>
<comment type="caution">
    <text evidence="4">The sequence shown here is derived from an EMBL/GenBank/DDBJ whole genome shotgun (WGS) entry which is preliminary data.</text>
</comment>
<dbReference type="PROSITE" id="PS51755">
    <property type="entry name" value="OMPR_PHOB"/>
    <property type="match status" value="1"/>
</dbReference>
<dbReference type="CDD" id="cd00383">
    <property type="entry name" value="trans_reg_C"/>
    <property type="match status" value="1"/>
</dbReference>
<dbReference type="Proteomes" id="UP000293342">
    <property type="component" value="Unassembled WGS sequence"/>
</dbReference>
<dbReference type="GO" id="GO:0003677">
    <property type="term" value="F:DNA binding"/>
    <property type="evidence" value="ECO:0007669"/>
    <property type="project" value="UniProtKB-UniRule"/>
</dbReference>
<dbReference type="AlphaFoldDB" id="A0A4R0JW22"/>
<reference evidence="4 5" key="1">
    <citation type="submission" date="2019-02" db="EMBL/GenBank/DDBJ databases">
        <title>Kribbella capetownensis sp. nov. and Kribbella speibonae sp. nov., isolated from soil.</title>
        <authorList>
            <person name="Curtis S.M."/>
            <person name="Norton I."/>
            <person name="Everest G.J."/>
            <person name="Meyers P.R."/>
        </authorList>
    </citation>
    <scope>NUCLEOTIDE SEQUENCE [LARGE SCALE GENOMIC DNA]</scope>
    <source>
        <strain evidence="4 5">YM53</strain>
    </source>
</reference>
<dbReference type="Pfam" id="PF00486">
    <property type="entry name" value="Trans_reg_C"/>
    <property type="match status" value="1"/>
</dbReference>
<dbReference type="GO" id="GO:0000160">
    <property type="term" value="P:phosphorelay signal transduction system"/>
    <property type="evidence" value="ECO:0007669"/>
    <property type="project" value="InterPro"/>
</dbReference>
<keyword evidence="5" id="KW-1185">Reference proteome</keyword>